<evidence type="ECO:0000256" key="4">
    <source>
        <dbReference type="ARBA" id="ARBA00023136"/>
    </source>
</evidence>
<organism evidence="7">
    <name type="scientific">Salvia splendens</name>
    <name type="common">Scarlet sage</name>
    <dbReference type="NCBI Taxonomy" id="180675"/>
    <lineage>
        <taxon>Eukaryota</taxon>
        <taxon>Viridiplantae</taxon>
        <taxon>Streptophyta</taxon>
        <taxon>Embryophyta</taxon>
        <taxon>Tracheophyta</taxon>
        <taxon>Spermatophyta</taxon>
        <taxon>Magnoliopsida</taxon>
        <taxon>eudicotyledons</taxon>
        <taxon>Gunneridae</taxon>
        <taxon>Pentapetalae</taxon>
        <taxon>asterids</taxon>
        <taxon>lamiids</taxon>
        <taxon>Lamiales</taxon>
        <taxon>Lamiaceae</taxon>
        <taxon>Nepetoideae</taxon>
        <taxon>Mentheae</taxon>
        <taxon>Salviinae</taxon>
        <taxon>Salvia</taxon>
        <taxon>Salvia subgen. Calosphace</taxon>
        <taxon>core Calosphace</taxon>
    </lineage>
</organism>
<sequence length="389" mass="43945">MSADELNTVAAMLRRCAASCNLLVFGLSHETLLWNSLNHNGRTVFSRSKIQFRNPFHMEIPQETDDYIRESIDHSVGLTVSTDALLFKLRAVEVSRTHLRRQYLSLQSKLKEKDETIERSRAEASMNAVALKKFVEENQKLATECSNLLAPCNKWERECSLYDHDREALMDFANEADERAKEAEVWNRDLIRGGEKDIGGRVAFLQVSIPAVASSPDKDGKSTNTEEEHRLVNSLFTAMFGKDEIVSTAHSFLEAHTGIEVCNKLVTLWSSLSPLTQKAVALAAKVKSLEEDKDHLTINLHRAEEEVNVLFEENNVLNEENKRLMRQCYREKHNNGSSGGTASGKGKRKCSPKMSSPVEKKIDSSDVNMLRQPLSPLQFNSPESRMHKQ</sequence>
<keyword evidence="2" id="KW-0812">Transmembrane</keyword>
<dbReference type="InterPro" id="IPR006514">
    <property type="entry name" value="IRX15/GXM/AGM"/>
</dbReference>
<keyword evidence="5" id="KW-0175">Coiled coil</keyword>
<dbReference type="Pfam" id="PF21729">
    <property type="entry name" value="IRX15_IRX15L_GXM"/>
    <property type="match status" value="1"/>
</dbReference>
<dbReference type="GO" id="GO:0000139">
    <property type="term" value="C:Golgi membrane"/>
    <property type="evidence" value="ECO:0007669"/>
    <property type="project" value="UniProtKB-SubCell"/>
</dbReference>
<dbReference type="PANTHER" id="PTHR35689:SF1">
    <property type="entry name" value="EARLY ENDOSOME ANTIGEN"/>
    <property type="match status" value="1"/>
</dbReference>
<dbReference type="EMBL" id="PNBA02000005">
    <property type="protein sequence ID" value="KAG6425099.1"/>
    <property type="molecule type" value="Genomic_DNA"/>
</dbReference>
<dbReference type="AlphaFoldDB" id="A0A8X9A344"/>
<keyword evidence="3" id="KW-1133">Transmembrane helix</keyword>
<evidence type="ECO:0000313" key="8">
    <source>
        <dbReference type="Proteomes" id="UP000298416"/>
    </source>
</evidence>
<evidence type="ECO:0000256" key="3">
    <source>
        <dbReference type="ARBA" id="ARBA00022989"/>
    </source>
</evidence>
<protein>
    <submittedName>
        <fullName evidence="7">Uncharacterized protein</fullName>
    </submittedName>
</protein>
<dbReference type="Proteomes" id="UP000298416">
    <property type="component" value="Unassembled WGS sequence"/>
</dbReference>
<comment type="caution">
    <text evidence="7">The sequence shown here is derived from an EMBL/GenBank/DDBJ whole genome shotgun (WGS) entry which is preliminary data.</text>
</comment>
<evidence type="ECO:0000256" key="1">
    <source>
        <dbReference type="ARBA" id="ARBA00004194"/>
    </source>
</evidence>
<dbReference type="GO" id="GO:0045492">
    <property type="term" value="P:xylan biosynthetic process"/>
    <property type="evidence" value="ECO:0007669"/>
    <property type="project" value="InterPro"/>
</dbReference>
<dbReference type="PANTHER" id="PTHR35689">
    <property type="entry name" value="EARLY ENDOSOME ANTIGEN"/>
    <property type="match status" value="1"/>
</dbReference>
<proteinExistence type="predicted"/>
<keyword evidence="4" id="KW-0472">Membrane</keyword>
<name>A0A8X9A344_SALSN</name>
<reference evidence="7" key="2">
    <citation type="submission" date="2020-08" db="EMBL/GenBank/DDBJ databases">
        <title>Plant Genome Project.</title>
        <authorList>
            <person name="Zhang R.-G."/>
        </authorList>
    </citation>
    <scope>NUCLEOTIDE SEQUENCE</scope>
    <source>
        <strain evidence="7">Huo1</strain>
        <tissue evidence="7">Leaf</tissue>
    </source>
</reference>
<comment type="subcellular location">
    <subcellularLocation>
        <location evidence="1">Golgi apparatus membrane</location>
        <topology evidence="1">Single-pass membrane protein</topology>
    </subcellularLocation>
</comment>
<gene>
    <name evidence="7" type="ORF">SASPL_115523</name>
</gene>
<reference evidence="7" key="1">
    <citation type="submission" date="2018-01" db="EMBL/GenBank/DDBJ databases">
        <authorList>
            <person name="Mao J.F."/>
        </authorList>
    </citation>
    <scope>NUCLEOTIDE SEQUENCE</scope>
    <source>
        <strain evidence="7">Huo1</strain>
        <tissue evidence="7">Leaf</tissue>
    </source>
</reference>
<feature type="coiled-coil region" evidence="5">
    <location>
        <begin position="279"/>
        <end position="327"/>
    </location>
</feature>
<accession>A0A8X9A344</accession>
<feature type="region of interest" description="Disordered" evidence="6">
    <location>
        <begin position="332"/>
        <end position="389"/>
    </location>
</feature>
<evidence type="ECO:0000256" key="2">
    <source>
        <dbReference type="ARBA" id="ARBA00022692"/>
    </source>
</evidence>
<evidence type="ECO:0000256" key="6">
    <source>
        <dbReference type="SAM" id="MobiDB-lite"/>
    </source>
</evidence>
<evidence type="ECO:0000256" key="5">
    <source>
        <dbReference type="SAM" id="Coils"/>
    </source>
</evidence>
<keyword evidence="8" id="KW-1185">Reference proteome</keyword>
<evidence type="ECO:0000313" key="7">
    <source>
        <dbReference type="EMBL" id="KAG6425099.1"/>
    </source>
</evidence>